<dbReference type="PANTHER" id="PTHR33384:SF52">
    <property type="entry name" value="DUF3741 DOMAIN-CONTAINING PROTEIN"/>
    <property type="match status" value="1"/>
</dbReference>
<sequence length="191" mass="20865">MKYCDLQQNNAFAEVTGEIRSPLSIFDRKGPVVCPKPRQVGFVIDNPTRPLRCHASHQAEVFDSKARAELLNIILKKEGLGAEQSATQLASSPPFFSGSPPIRATNPLVQDARFGDQKLAPLSALPSRSSLGLSSPSSSACEGGYVRMKFGHKPAAVRVEGFDCFNRDGKIPASPLWHRTFQHPRCGIELH</sequence>
<name>A0A5J5AIV9_9ASTE</name>
<reference evidence="1 2" key="1">
    <citation type="submission" date="2019-09" db="EMBL/GenBank/DDBJ databases">
        <title>A chromosome-level genome assembly of the Chinese tupelo Nyssa sinensis.</title>
        <authorList>
            <person name="Yang X."/>
            <person name="Kang M."/>
            <person name="Yang Y."/>
            <person name="Xiong H."/>
            <person name="Wang M."/>
            <person name="Zhang Z."/>
            <person name="Wang Z."/>
            <person name="Wu H."/>
            <person name="Ma T."/>
            <person name="Liu J."/>
            <person name="Xi Z."/>
        </authorList>
    </citation>
    <scope>NUCLEOTIDE SEQUENCE [LARGE SCALE GENOMIC DNA]</scope>
    <source>
        <strain evidence="1">J267</strain>
        <tissue evidence="1">Leaf</tissue>
    </source>
</reference>
<dbReference type="EMBL" id="CM018043">
    <property type="protein sequence ID" value="KAA8530570.1"/>
    <property type="molecule type" value="Genomic_DNA"/>
</dbReference>
<dbReference type="OrthoDB" id="1917254at2759"/>
<dbReference type="AlphaFoldDB" id="A0A5J5AIV9"/>
<organism evidence="1 2">
    <name type="scientific">Nyssa sinensis</name>
    <dbReference type="NCBI Taxonomy" id="561372"/>
    <lineage>
        <taxon>Eukaryota</taxon>
        <taxon>Viridiplantae</taxon>
        <taxon>Streptophyta</taxon>
        <taxon>Embryophyta</taxon>
        <taxon>Tracheophyta</taxon>
        <taxon>Spermatophyta</taxon>
        <taxon>Magnoliopsida</taxon>
        <taxon>eudicotyledons</taxon>
        <taxon>Gunneridae</taxon>
        <taxon>Pentapetalae</taxon>
        <taxon>asterids</taxon>
        <taxon>Cornales</taxon>
        <taxon>Nyssaceae</taxon>
        <taxon>Nyssa</taxon>
    </lineage>
</organism>
<accession>A0A5J5AIV9</accession>
<evidence type="ECO:0000313" key="2">
    <source>
        <dbReference type="Proteomes" id="UP000325577"/>
    </source>
</evidence>
<dbReference type="Proteomes" id="UP000325577">
    <property type="component" value="Linkage Group LG2"/>
</dbReference>
<proteinExistence type="predicted"/>
<keyword evidence="2" id="KW-1185">Reference proteome</keyword>
<protein>
    <submittedName>
        <fullName evidence="1">Uncharacterized protein</fullName>
    </submittedName>
</protein>
<gene>
    <name evidence="1" type="ORF">F0562_005279</name>
</gene>
<dbReference type="PANTHER" id="PTHR33384">
    <property type="entry name" value="EXPRESSED PROTEIN"/>
    <property type="match status" value="1"/>
</dbReference>
<evidence type="ECO:0000313" key="1">
    <source>
        <dbReference type="EMBL" id="KAA8530570.1"/>
    </source>
</evidence>